<dbReference type="PANTHER" id="PTHR47894:SF4">
    <property type="entry name" value="HTH-TYPE TRANSCRIPTIONAL REGULATOR GADX"/>
    <property type="match status" value="1"/>
</dbReference>
<evidence type="ECO:0000256" key="2">
    <source>
        <dbReference type="ARBA" id="ARBA00023125"/>
    </source>
</evidence>
<dbReference type="GO" id="GO:0000976">
    <property type="term" value="F:transcription cis-regulatory region binding"/>
    <property type="evidence" value="ECO:0007669"/>
    <property type="project" value="TreeGrafter"/>
</dbReference>
<dbReference type="SUPFAM" id="SSF46689">
    <property type="entry name" value="Homeodomain-like"/>
    <property type="match status" value="1"/>
</dbReference>
<comment type="caution">
    <text evidence="5">The sequence shown here is derived from an EMBL/GenBank/DDBJ whole genome shotgun (WGS) entry which is preliminary data.</text>
</comment>
<dbReference type="PROSITE" id="PS00041">
    <property type="entry name" value="HTH_ARAC_FAMILY_1"/>
    <property type="match status" value="1"/>
</dbReference>
<evidence type="ECO:0000259" key="4">
    <source>
        <dbReference type="PROSITE" id="PS01124"/>
    </source>
</evidence>
<name>A0A1A7C873_9BURK</name>
<dbReference type="PRINTS" id="PR00032">
    <property type="entry name" value="HTHARAC"/>
</dbReference>
<dbReference type="Proteomes" id="UP000092713">
    <property type="component" value="Unassembled WGS sequence"/>
</dbReference>
<dbReference type="InterPro" id="IPR020449">
    <property type="entry name" value="Tscrpt_reg_AraC-type_HTH"/>
</dbReference>
<dbReference type="InterPro" id="IPR018060">
    <property type="entry name" value="HTH_AraC"/>
</dbReference>
<dbReference type="AlphaFoldDB" id="A0A1A7C873"/>
<dbReference type="Pfam" id="PF12833">
    <property type="entry name" value="HTH_18"/>
    <property type="match status" value="1"/>
</dbReference>
<dbReference type="GO" id="GO:0005829">
    <property type="term" value="C:cytosol"/>
    <property type="evidence" value="ECO:0007669"/>
    <property type="project" value="TreeGrafter"/>
</dbReference>
<dbReference type="PANTHER" id="PTHR47894">
    <property type="entry name" value="HTH-TYPE TRANSCRIPTIONAL REGULATOR GADX"/>
    <property type="match status" value="1"/>
</dbReference>
<dbReference type="SMART" id="SM00342">
    <property type="entry name" value="HTH_ARAC"/>
    <property type="match status" value="1"/>
</dbReference>
<protein>
    <submittedName>
        <fullName evidence="5">AraC-type DNA-binding protein</fullName>
    </submittedName>
</protein>
<dbReference type="InterPro" id="IPR009057">
    <property type="entry name" value="Homeodomain-like_sf"/>
</dbReference>
<accession>A0A1A7C873</accession>
<evidence type="ECO:0000256" key="1">
    <source>
        <dbReference type="ARBA" id="ARBA00023015"/>
    </source>
</evidence>
<keyword evidence="6" id="KW-1185">Reference proteome</keyword>
<dbReference type="PROSITE" id="PS01124">
    <property type="entry name" value="HTH_ARAC_FAMILY_2"/>
    <property type="match status" value="1"/>
</dbReference>
<sequence>MAVDEACAADQVALSELRIARGTVEARRAQTLRRVPVFMPALCRVRQGEKLLSWGEREARAGANDVVLMPAGQELGVANLPGVHGYLAEVLSFSPALIARFRTRHGSLVDSQLRAAPGASLCVPLDVHAALAWDQVMASLADGAPAALQAHQVEGLLLALALAGHCGPLLMDRRDPLAARVQQVMLLDPAADWSVARVAGQLHLGASTLRRQLALEQRHFRDILEAVRLGRALQELQTGILPISEIAALCGYASPSRFAARFRQYHGLSPRALRATL</sequence>
<dbReference type="RefSeq" id="WP_217270520.1">
    <property type="nucleotide sequence ID" value="NZ_LOCQ01000037.1"/>
</dbReference>
<dbReference type="InterPro" id="IPR018062">
    <property type="entry name" value="HTH_AraC-typ_CS"/>
</dbReference>
<dbReference type="STRING" id="1747903.ASR47_102634"/>
<feature type="domain" description="HTH araC/xylS-type" evidence="4">
    <location>
        <begin position="179"/>
        <end position="276"/>
    </location>
</feature>
<evidence type="ECO:0000313" key="5">
    <source>
        <dbReference type="EMBL" id="OBV41224.1"/>
    </source>
</evidence>
<reference evidence="5 6" key="1">
    <citation type="submission" date="2016-04" db="EMBL/GenBank/DDBJ databases">
        <title>Draft genome sequence of Janthinobacterium psychrotolerans sp. nov., isolated from freshwater sediments in Denmark.</title>
        <authorList>
            <person name="Gong X."/>
            <person name="Skrivergaard S."/>
            <person name="Korsgaard B.S."/>
            <person name="Schreiber L."/>
            <person name="Marshall I.P."/>
            <person name="Finster K."/>
            <person name="Schramm A."/>
        </authorList>
    </citation>
    <scope>NUCLEOTIDE SEQUENCE [LARGE SCALE GENOMIC DNA]</scope>
    <source>
        <strain evidence="5 6">S3-2</strain>
    </source>
</reference>
<keyword evidence="2 5" id="KW-0238">DNA-binding</keyword>
<organism evidence="5 6">
    <name type="scientific">Janthinobacterium psychrotolerans</name>
    <dbReference type="NCBI Taxonomy" id="1747903"/>
    <lineage>
        <taxon>Bacteria</taxon>
        <taxon>Pseudomonadati</taxon>
        <taxon>Pseudomonadota</taxon>
        <taxon>Betaproteobacteria</taxon>
        <taxon>Burkholderiales</taxon>
        <taxon>Oxalobacteraceae</taxon>
        <taxon>Janthinobacterium</taxon>
    </lineage>
</organism>
<keyword evidence="3" id="KW-0804">Transcription</keyword>
<gene>
    <name evidence="5" type="ORF">ASR47_102634</name>
</gene>
<dbReference type="EMBL" id="LOCQ01000037">
    <property type="protein sequence ID" value="OBV41224.1"/>
    <property type="molecule type" value="Genomic_DNA"/>
</dbReference>
<keyword evidence="1" id="KW-0805">Transcription regulation</keyword>
<evidence type="ECO:0000256" key="3">
    <source>
        <dbReference type="ARBA" id="ARBA00023163"/>
    </source>
</evidence>
<dbReference type="GO" id="GO:0003700">
    <property type="term" value="F:DNA-binding transcription factor activity"/>
    <property type="evidence" value="ECO:0007669"/>
    <property type="project" value="InterPro"/>
</dbReference>
<evidence type="ECO:0000313" key="6">
    <source>
        <dbReference type="Proteomes" id="UP000092713"/>
    </source>
</evidence>
<dbReference type="PATRIC" id="fig|1747903.4.peg.4901"/>
<proteinExistence type="predicted"/>
<dbReference type="Gene3D" id="1.10.10.60">
    <property type="entry name" value="Homeodomain-like"/>
    <property type="match status" value="1"/>
</dbReference>